<reference evidence="1 2" key="1">
    <citation type="journal article" date="2018" name="Environ. Microbiol.">
        <title>Novel energy conservation strategies and behaviour of Pelotomaculum schinkii driving syntrophic propionate catabolism.</title>
        <authorList>
            <person name="Hidalgo-Ahumada C.A.P."/>
            <person name="Nobu M.K."/>
            <person name="Narihiro T."/>
            <person name="Tamaki H."/>
            <person name="Liu W.T."/>
            <person name="Kamagata Y."/>
            <person name="Stams A.J.M."/>
            <person name="Imachi H."/>
            <person name="Sousa D.Z."/>
        </authorList>
    </citation>
    <scope>NUCLEOTIDE SEQUENCE [LARGE SCALE GENOMIC DNA]</scope>
    <source>
        <strain evidence="1 2">HH</strain>
    </source>
</reference>
<dbReference type="AlphaFoldDB" id="A0A4Y7R614"/>
<protein>
    <recommendedName>
        <fullName evidence="3">DNA helicase</fullName>
    </recommendedName>
</protein>
<accession>A0A4Y7R614</accession>
<gene>
    <name evidence="1" type="ORF">Psch_04200</name>
</gene>
<sequence>MPTIILTDPFNNDFRKLSAAERKQTRKTLRFMAVNPKHNSLKIHRIKGTGFWEAYVNKDIRVVFEQNSDTLILHAIGRHNILRKI</sequence>
<comment type="caution">
    <text evidence="1">The sequence shown here is derived from an EMBL/GenBank/DDBJ whole genome shotgun (WGS) entry which is preliminary data.</text>
</comment>
<name>A0A4Y7R614_9FIRM</name>
<evidence type="ECO:0008006" key="3">
    <source>
        <dbReference type="Google" id="ProtNLM"/>
    </source>
</evidence>
<keyword evidence="2" id="KW-1185">Reference proteome</keyword>
<dbReference type="SUPFAM" id="SSF143011">
    <property type="entry name" value="RelE-like"/>
    <property type="match status" value="1"/>
</dbReference>
<evidence type="ECO:0000313" key="1">
    <source>
        <dbReference type="EMBL" id="TEB04071.1"/>
    </source>
</evidence>
<organism evidence="1 2">
    <name type="scientific">Pelotomaculum schinkii</name>
    <dbReference type="NCBI Taxonomy" id="78350"/>
    <lineage>
        <taxon>Bacteria</taxon>
        <taxon>Bacillati</taxon>
        <taxon>Bacillota</taxon>
        <taxon>Clostridia</taxon>
        <taxon>Eubacteriales</taxon>
        <taxon>Desulfotomaculaceae</taxon>
        <taxon>Pelotomaculum</taxon>
    </lineage>
</organism>
<proteinExistence type="predicted"/>
<dbReference type="Proteomes" id="UP000298324">
    <property type="component" value="Unassembled WGS sequence"/>
</dbReference>
<evidence type="ECO:0000313" key="2">
    <source>
        <dbReference type="Proteomes" id="UP000298324"/>
    </source>
</evidence>
<dbReference type="Gene3D" id="3.30.2310.20">
    <property type="entry name" value="RelE-like"/>
    <property type="match status" value="1"/>
</dbReference>
<dbReference type="EMBL" id="QFGA01000005">
    <property type="protein sequence ID" value="TEB04071.1"/>
    <property type="molecule type" value="Genomic_DNA"/>
</dbReference>
<dbReference type="InterPro" id="IPR035093">
    <property type="entry name" value="RelE/ParE_toxin_dom_sf"/>
</dbReference>